<evidence type="ECO:0000313" key="3">
    <source>
        <dbReference type="EMBL" id="KAJ5503807.1"/>
    </source>
</evidence>
<keyword evidence="1" id="KW-1133">Transmembrane helix</keyword>
<reference evidence="3" key="1">
    <citation type="submission" date="2022-12" db="EMBL/GenBank/DDBJ databases">
        <authorList>
            <person name="Petersen C."/>
        </authorList>
    </citation>
    <scope>NUCLEOTIDE SEQUENCE</scope>
    <source>
        <strain evidence="3">IBT 29495</strain>
    </source>
</reference>
<dbReference type="OrthoDB" id="4367799at2759"/>
<proteinExistence type="predicted"/>
<feature type="chain" id="PRO_5040875385" evidence="2">
    <location>
        <begin position="16"/>
        <end position="322"/>
    </location>
</feature>
<keyword evidence="1" id="KW-0812">Transmembrane</keyword>
<evidence type="ECO:0000256" key="1">
    <source>
        <dbReference type="SAM" id="Phobius"/>
    </source>
</evidence>
<dbReference type="Proteomes" id="UP001149954">
    <property type="component" value="Unassembled WGS sequence"/>
</dbReference>
<evidence type="ECO:0000313" key="4">
    <source>
        <dbReference type="Proteomes" id="UP001149954"/>
    </source>
</evidence>
<protein>
    <submittedName>
        <fullName evidence="3">Uncharacterized protein</fullName>
    </submittedName>
</protein>
<gene>
    <name evidence="3" type="ORF">N7463_006681</name>
</gene>
<comment type="caution">
    <text evidence="3">The sequence shown here is derived from an EMBL/GenBank/DDBJ whole genome shotgun (WGS) entry which is preliminary data.</text>
</comment>
<dbReference type="EMBL" id="JAPWDS010000003">
    <property type="protein sequence ID" value="KAJ5503807.1"/>
    <property type="molecule type" value="Genomic_DNA"/>
</dbReference>
<accession>A0A9W9XUV3</accession>
<keyword evidence="4" id="KW-1185">Reference proteome</keyword>
<dbReference type="PANTHER" id="PTHR40622:SF1">
    <property type="match status" value="1"/>
</dbReference>
<sequence length="322" mass="35480">MKLLWIFACLGSALASFIPHSSSHQLRLPFVPSPDALEFGVTGKLAYTPMSTKSTPPSAAMQLQAPLYEGADQNTHNGKIVKLSYTLETETIHKNEMGPMADMTLVRLEFLDLQGNLISPHAVAIHLHVCQDGKYEMARFRTEPARSGDQDDQFSQKSQPRVMKYWRSQFGTIFDKAGNKAPVLNLVSVPEHSALHGNSNFVSTEVATDSGSKTQFLPVSSTPAVFNHRPEYGHPHHNPEPGSFFMRIACYIILGLLGIVIGVMTILVGFLAGHLLITLAALIGWRKLLGHRSRIMLLEEGTVSEKCPMLSQVYIADVSESR</sequence>
<evidence type="ECO:0000256" key="2">
    <source>
        <dbReference type="SAM" id="SignalP"/>
    </source>
</evidence>
<feature type="signal peptide" evidence="2">
    <location>
        <begin position="1"/>
        <end position="15"/>
    </location>
</feature>
<organism evidence="3 4">
    <name type="scientific">Penicillium fimorum</name>
    <dbReference type="NCBI Taxonomy" id="1882269"/>
    <lineage>
        <taxon>Eukaryota</taxon>
        <taxon>Fungi</taxon>
        <taxon>Dikarya</taxon>
        <taxon>Ascomycota</taxon>
        <taxon>Pezizomycotina</taxon>
        <taxon>Eurotiomycetes</taxon>
        <taxon>Eurotiomycetidae</taxon>
        <taxon>Eurotiales</taxon>
        <taxon>Aspergillaceae</taxon>
        <taxon>Penicillium</taxon>
    </lineage>
</organism>
<dbReference type="AlphaFoldDB" id="A0A9W9XUV3"/>
<name>A0A9W9XUV3_9EURO</name>
<feature type="non-terminal residue" evidence="3">
    <location>
        <position position="1"/>
    </location>
</feature>
<dbReference type="PANTHER" id="PTHR40622">
    <property type="match status" value="1"/>
</dbReference>
<reference evidence="3" key="2">
    <citation type="journal article" date="2023" name="IMA Fungus">
        <title>Comparative genomic study of the Penicillium genus elucidates a diverse pangenome and 15 lateral gene transfer events.</title>
        <authorList>
            <person name="Petersen C."/>
            <person name="Sorensen T."/>
            <person name="Nielsen M.R."/>
            <person name="Sondergaard T.E."/>
            <person name="Sorensen J.L."/>
            <person name="Fitzpatrick D.A."/>
            <person name="Frisvad J.C."/>
            <person name="Nielsen K.L."/>
        </authorList>
    </citation>
    <scope>NUCLEOTIDE SEQUENCE</scope>
    <source>
        <strain evidence="3">IBT 29495</strain>
    </source>
</reference>
<keyword evidence="2" id="KW-0732">Signal</keyword>
<feature type="transmembrane region" description="Helical" evidence="1">
    <location>
        <begin position="251"/>
        <end position="284"/>
    </location>
</feature>
<keyword evidence="1" id="KW-0472">Membrane</keyword>